<dbReference type="Gene3D" id="1.25.40.10">
    <property type="entry name" value="Tetratricopeptide repeat domain"/>
    <property type="match status" value="2"/>
</dbReference>
<feature type="signal peptide" evidence="1">
    <location>
        <begin position="1"/>
        <end position="27"/>
    </location>
</feature>
<accession>A0A1S7LFB5</accession>
<evidence type="ECO:0000256" key="1">
    <source>
        <dbReference type="SAM" id="SignalP"/>
    </source>
</evidence>
<sequence length="566" mass="64185">MNAISLNVLRLPLILLFIMLWLPQAHAAATPQEGLSSEEKRQQTQDLQIRQSWSRLNQVALGSGTRSEAYLHVLQTLIQLYMDAGMTHQAEPLIQQGLDILNRLNGPNHYRTLKMRILMSKVDFAMGRFERVSGALNSVLQVNRSKKALNRRQVKEAQLYLYRARLGLARELANKKGRLARADQLLLVLIPNFEKLLGTKAQEFLDTVRLRAEVMLKRRRYADAELLLEQWLGFAKKASDVTMDERVQVYRQFAMLNGERRQSDKAIEWIERAHGKLPEVKGPRAWQTRVEVMATQLSLYHSKGRVKEVMPMVEKMGTLVGTSLGHHSLKHARFIKGVAGVLDYLKMGDPATKLRNDAEQMGQRIFSSEPKLQAHWWSSLAKEKPSTKRIGNDVAMVVRYLDGLINRLYQQPESVMLWRTKYQEKNPQWAPSRPRDIAAEELVEVKKPEKKSVVQKVKSFLSNKSDSKTKSYPGNGGEAAFAPPEKTAGYHVSMGCYSSKSFPLKILRKGAGNGLNVYLRSTRRSSGGVLYCAVAGPYGKRPDAVQAMEAIDLMKISKDRAIVFYK</sequence>
<name>A0A1S7LFB5_MAGMO</name>
<dbReference type="InterPro" id="IPR011990">
    <property type="entry name" value="TPR-like_helical_dom_sf"/>
</dbReference>
<evidence type="ECO:0000259" key="2">
    <source>
        <dbReference type="PROSITE" id="PS51724"/>
    </source>
</evidence>
<reference evidence="3" key="1">
    <citation type="submission" date="2015-04" db="EMBL/GenBank/DDBJ databases">
        <authorList>
            <person name="Syromyatnikov M.Y."/>
            <person name="Popov V.N."/>
        </authorList>
    </citation>
    <scope>NUCLEOTIDE SEQUENCE</scope>
    <source>
        <strain evidence="3">MO-1</strain>
    </source>
</reference>
<proteinExistence type="predicted"/>
<protein>
    <recommendedName>
        <fullName evidence="2">SPOR domain-containing protein</fullName>
    </recommendedName>
</protein>
<evidence type="ECO:0000313" key="3">
    <source>
        <dbReference type="EMBL" id="CRH04739.1"/>
    </source>
</evidence>
<dbReference type="AlphaFoldDB" id="A0A1S7LFB5"/>
<feature type="chain" id="PRO_5012233032" description="SPOR domain-containing protein" evidence="1">
    <location>
        <begin position="28"/>
        <end position="566"/>
    </location>
</feature>
<dbReference type="GO" id="GO:0042834">
    <property type="term" value="F:peptidoglycan binding"/>
    <property type="evidence" value="ECO:0007669"/>
    <property type="project" value="InterPro"/>
</dbReference>
<organism evidence="3">
    <name type="scientific">Magnetococcus massalia (strain MO-1)</name>
    <dbReference type="NCBI Taxonomy" id="451514"/>
    <lineage>
        <taxon>Bacteria</taxon>
        <taxon>Pseudomonadati</taxon>
        <taxon>Pseudomonadota</taxon>
        <taxon>Magnetococcia</taxon>
        <taxon>Magnetococcales</taxon>
        <taxon>Magnetococcaceae</taxon>
        <taxon>Magnetococcus</taxon>
    </lineage>
</organism>
<gene>
    <name evidence="3" type="ORF">MAGMO_0535</name>
</gene>
<dbReference type="EMBL" id="LO017727">
    <property type="protein sequence ID" value="CRH04739.1"/>
    <property type="molecule type" value="Genomic_DNA"/>
</dbReference>
<feature type="domain" description="SPOR" evidence="2">
    <location>
        <begin position="484"/>
        <end position="565"/>
    </location>
</feature>
<dbReference type="InterPro" id="IPR007730">
    <property type="entry name" value="SPOR-like_dom"/>
</dbReference>
<keyword evidence="1" id="KW-0732">Signal</keyword>
<dbReference type="PROSITE" id="PS51724">
    <property type="entry name" value="SPOR"/>
    <property type="match status" value="1"/>
</dbReference>